<keyword evidence="4" id="KW-1185">Reference proteome</keyword>
<evidence type="ECO:0000313" key="2">
    <source>
        <dbReference type="EMBL" id="CAE6514312.1"/>
    </source>
</evidence>
<keyword evidence="1" id="KW-1133">Transmembrane helix</keyword>
<accession>A0A1I4Q3H7</accession>
<dbReference type="Proteomes" id="UP000199561">
    <property type="component" value="Unassembled WGS sequence"/>
</dbReference>
<keyword evidence="1" id="KW-0472">Membrane</keyword>
<reference evidence="3 4" key="1">
    <citation type="submission" date="2016-10" db="EMBL/GenBank/DDBJ databases">
        <authorList>
            <person name="de Groot N.N."/>
        </authorList>
    </citation>
    <scope>NUCLEOTIDE SEQUENCE [LARGE SCALE GENOMIC DNA]</scope>
    <source>
        <strain evidence="3 4">Nm146</strain>
    </source>
</reference>
<gene>
    <name evidence="2" type="ORF">NMYAN_50067</name>
    <name evidence="3" type="ORF">SAMN05421880_11378</name>
</gene>
<name>A0A1I4Q3H7_9PROT</name>
<feature type="transmembrane region" description="Helical" evidence="1">
    <location>
        <begin position="6"/>
        <end position="26"/>
    </location>
</feature>
<proteinExistence type="predicted"/>
<reference evidence="2" key="2">
    <citation type="submission" date="2021-02" db="EMBL/GenBank/DDBJ databases">
        <authorList>
            <person name="Han P."/>
        </authorList>
    </citation>
    <scope>NUCLEOTIDE SEQUENCE</scope>
    <source>
        <strain evidence="2">Nitrosomonas nitrosa 18-3D</strain>
    </source>
</reference>
<dbReference type="RefSeq" id="WP_090668693.1">
    <property type="nucleotide sequence ID" value="NZ_CAJNAP010000045.1"/>
</dbReference>
<evidence type="ECO:0000256" key="1">
    <source>
        <dbReference type="SAM" id="Phobius"/>
    </source>
</evidence>
<dbReference type="STRING" id="52442.SAMN05421880_11378"/>
<evidence type="ECO:0000313" key="3">
    <source>
        <dbReference type="EMBL" id="SFM34205.1"/>
    </source>
</evidence>
<protein>
    <submittedName>
        <fullName evidence="3">Uncharacterized protein</fullName>
    </submittedName>
</protein>
<evidence type="ECO:0000313" key="4">
    <source>
        <dbReference type="Proteomes" id="UP000199561"/>
    </source>
</evidence>
<keyword evidence="1" id="KW-0812">Transmembrane</keyword>
<sequence>MKRDIFIPSAVISIFSVMVGLFILSFDRLQSAENTRIQPQQQNTGSRLAAESTQTIEERLHLKRQFMKRPLVSPDEQRRQKDVWI</sequence>
<dbReference type="EMBL" id="FOUF01000013">
    <property type="protein sequence ID" value="SFM34205.1"/>
    <property type="molecule type" value="Genomic_DNA"/>
</dbReference>
<dbReference type="EMBL" id="CAJNAP010000045">
    <property type="protein sequence ID" value="CAE6514312.1"/>
    <property type="molecule type" value="Genomic_DNA"/>
</dbReference>
<dbReference type="Proteomes" id="UP000601736">
    <property type="component" value="Unassembled WGS sequence"/>
</dbReference>
<dbReference type="AlphaFoldDB" id="A0A1I4Q3H7"/>
<organism evidence="3 4">
    <name type="scientific">Nitrosomonas nitrosa</name>
    <dbReference type="NCBI Taxonomy" id="52442"/>
    <lineage>
        <taxon>Bacteria</taxon>
        <taxon>Pseudomonadati</taxon>
        <taxon>Pseudomonadota</taxon>
        <taxon>Betaproteobacteria</taxon>
        <taxon>Nitrosomonadales</taxon>
        <taxon>Nitrosomonadaceae</taxon>
        <taxon>Nitrosomonas</taxon>
    </lineage>
</organism>